<organism evidence="2">
    <name type="scientific">Tanacetum cinerariifolium</name>
    <name type="common">Dalmatian daisy</name>
    <name type="synonym">Chrysanthemum cinerariifolium</name>
    <dbReference type="NCBI Taxonomy" id="118510"/>
    <lineage>
        <taxon>Eukaryota</taxon>
        <taxon>Viridiplantae</taxon>
        <taxon>Streptophyta</taxon>
        <taxon>Embryophyta</taxon>
        <taxon>Tracheophyta</taxon>
        <taxon>Spermatophyta</taxon>
        <taxon>Magnoliopsida</taxon>
        <taxon>eudicotyledons</taxon>
        <taxon>Gunneridae</taxon>
        <taxon>Pentapetalae</taxon>
        <taxon>asterids</taxon>
        <taxon>campanulids</taxon>
        <taxon>Asterales</taxon>
        <taxon>Asteraceae</taxon>
        <taxon>Asteroideae</taxon>
        <taxon>Anthemideae</taxon>
        <taxon>Anthemidinae</taxon>
        <taxon>Tanacetum</taxon>
    </lineage>
</organism>
<reference evidence="2" key="1">
    <citation type="journal article" date="2019" name="Sci. Rep.">
        <title>Draft genome of Tanacetum cinerariifolium, the natural source of mosquito coil.</title>
        <authorList>
            <person name="Yamashiro T."/>
            <person name="Shiraishi A."/>
            <person name="Satake H."/>
            <person name="Nakayama K."/>
        </authorList>
    </citation>
    <scope>NUCLEOTIDE SEQUENCE</scope>
</reference>
<dbReference type="AlphaFoldDB" id="A0A699H3H2"/>
<evidence type="ECO:0000313" key="2">
    <source>
        <dbReference type="EMBL" id="GEX27121.1"/>
    </source>
</evidence>
<sequence>MNLVGGVVVEEKGQTMSDLPHRVSVKLLQLSVIGAAKVSHFEIMCRARGRIPTVGTFRHFYVNSISNGWLSFSKHRGADDPCCYSKKFDSLKNWNNHFFWIDASVSLISTSWFSGTSVVKDPLPVDEAMDLPCESWERTLVEKEVPLITETEDRAISLSLQTIGLVDHTIQDELNVNSGKSHTALRRLIRQCEQAAAGSGSVASATEYVTSSSVTPTLERALEDALHDNVRTRPPFGCFVVLSYGFVDTDIPATSQVVPLVSSSQAGVSMPVTESTGNGRPLSAPELETGTLSTTSSHGSSADDFYESQTVNFATAMNVYVPNWNVANNARRDAEAVELKAKLEKSDSEATEVEELPKRVSGLKAMVVVKVGEAASLTTQNAGLLEKDAAKRRFAERATALDARIAVVRRDMDKDLYPHMLTAIAGFEAGVAHGKAGRSLAQINAYDLEVEGKYVAAVSEFEGVSFPLLDELESLKDSSIALIMSVLILKDDQGNRNATSEFARFQPSLDQVVVPIYSESGFVDREMLLSDAIPAIRQSTKRKGLCLPSSSALGGTSGLAPSHDSSLGVTDYQVSTLVLSGDGGPTNPPLSV</sequence>
<gene>
    <name evidence="2" type="ORF">Tci_299096</name>
</gene>
<protein>
    <submittedName>
        <fullName evidence="2">Transposase (Putative), gypsy type</fullName>
    </submittedName>
</protein>
<dbReference type="PANTHER" id="PTHR31099">
    <property type="entry name" value="OS06G0165300 PROTEIN"/>
    <property type="match status" value="1"/>
</dbReference>
<feature type="region of interest" description="Disordered" evidence="1">
    <location>
        <begin position="265"/>
        <end position="303"/>
    </location>
</feature>
<accession>A0A699H3H2</accession>
<comment type="caution">
    <text evidence="2">The sequence shown here is derived from an EMBL/GenBank/DDBJ whole genome shotgun (WGS) entry which is preliminary data.</text>
</comment>
<proteinExistence type="predicted"/>
<evidence type="ECO:0000256" key="1">
    <source>
        <dbReference type="SAM" id="MobiDB-lite"/>
    </source>
</evidence>
<dbReference type="PANTHER" id="PTHR31099:SF41">
    <property type="entry name" value="TRANSPOSASE (PUTATIVE), GYPSY TYPE-RELATED"/>
    <property type="match status" value="1"/>
</dbReference>
<name>A0A699H3H2_TANCI</name>
<feature type="compositionally biased region" description="Polar residues" evidence="1">
    <location>
        <begin position="265"/>
        <end position="278"/>
    </location>
</feature>
<dbReference type="EMBL" id="BKCJ010098734">
    <property type="protein sequence ID" value="GEX27121.1"/>
    <property type="molecule type" value="Genomic_DNA"/>
</dbReference>
<feature type="compositionally biased region" description="Low complexity" evidence="1">
    <location>
        <begin position="286"/>
        <end position="300"/>
    </location>
</feature>